<name>A0A499S8Z1_ELHV1</name>
<accession>A0A499S8Z1</accession>
<proteinExistence type="predicted"/>
<reference evidence="2" key="1">
    <citation type="journal article" date="2013" name="J. Wildl. Dis.">
        <title>Fatal herpesvirus hemorrhagic disease in wild and orphan asian elephants in southern India.</title>
        <authorList>
            <person name="Zachariah A."/>
            <person name="Zong J.-C."/>
            <person name="Long S.Y."/>
            <person name="Latimer E.M."/>
            <person name="Heaggans S.Y."/>
            <person name="Richman L.K."/>
            <person name="Hayward G.S."/>
        </authorList>
    </citation>
    <scope>NUCLEOTIDE SEQUENCE</scope>
    <source>
        <strain evidence="2">Pathiri IP11</strain>
    </source>
</reference>
<feature type="transmembrane region" description="Helical" evidence="1">
    <location>
        <begin position="162"/>
        <end position="179"/>
    </location>
</feature>
<reference evidence="2" key="2">
    <citation type="journal article" date="2014" name="J. Virol.">
        <title>Elephant endotheliotropic herpesviruses EEHV1A, EEHV1B, and EEHV2 from cases of hemorrhagic disease are highly diverged from other mammalian herpesviruses and may form a new subfamily.</title>
        <authorList>
            <person name="Richman LK"/>
            <person name="Zong JC"/>
            <person name="Latimer EM"/>
            <person name="Lock J"/>
            <person name="Fleischer RC"/>
            <person name="Heaggans SY"/>
            <person name="Hayward GS."/>
        </authorList>
    </citation>
    <scope>NUCLEOTIDE SEQUENCE</scope>
    <source>
        <strain evidence="2">Pathiri IP11</strain>
    </source>
</reference>
<evidence type="ECO:0000256" key="1">
    <source>
        <dbReference type="SAM" id="Phobius"/>
    </source>
</evidence>
<keyword evidence="1" id="KW-0812">Transmembrane</keyword>
<protein>
    <submittedName>
        <fullName evidence="2">Membrane glycoprotein E68</fullName>
    </submittedName>
</protein>
<evidence type="ECO:0000313" key="2">
    <source>
        <dbReference type="EMBL" id="AYF58415.1"/>
    </source>
</evidence>
<organism evidence="2">
    <name type="scientific">Elephant endotheliotropic herpesvirus 1A</name>
    <dbReference type="NCBI Taxonomy" id="759753"/>
    <lineage>
        <taxon>Viruses</taxon>
        <taxon>Duplodnaviria</taxon>
        <taxon>Heunggongvirae</taxon>
        <taxon>Peploviricota</taxon>
        <taxon>Herviviricetes</taxon>
        <taxon>Herpesvirales</taxon>
        <taxon>Orthoherpesviridae</taxon>
        <taxon>Betaherpesvirinae</taxon>
        <taxon>Proboscivirus</taxon>
        <taxon>Proboscivirus elephantidbeta1</taxon>
        <taxon>Elephantid herpesvirus 1</taxon>
    </lineage>
</organism>
<sequence>MYLYIYCGNIRRLLLLEMGGGGSNQYTYIVSMVSFLSVLGICDMGNFCDQDDEKRFEIPTLSRFDDNITITVTLESNGNYMLTCNGSVIYDTHLKNSKVNVTTNTTHFTLLTSCTEAVCNYALQTEQTEKTEIYCQYFNVSNCPSHFPSEHLAQNSCCERTYVMFTSTSFVIIIFYLFFKI</sequence>
<dbReference type="EMBL" id="MH287516">
    <property type="protein sequence ID" value="AYF58415.1"/>
    <property type="molecule type" value="Genomic_DNA"/>
</dbReference>
<reference evidence="2" key="3">
    <citation type="submission" date="2018-05" db="EMBL/GenBank/DDBJ databases">
        <title>Extraordinary levels of hypervariability and flexibility within a 10-kb multigene immunoglobulin and G-protein coupled receptor family-encoding segment of the genomes from 35 strains of elephant endotheliotropic herpesvirus 1 (EEHV1).</title>
        <authorList>
            <person name="Zong J.-C."/>
            <person name="Long S.Y."/>
            <person name="Heaggans S.Y."/>
            <person name="Latimer E.M."/>
            <person name="Zachariah A."/>
            <person name="Hayward G.S."/>
        </authorList>
    </citation>
    <scope>NUCLEOTIDE SEQUENCE</scope>
    <source>
        <strain evidence="2">Pathiri IP11</strain>
    </source>
</reference>
<keyword evidence="1" id="KW-0472">Membrane</keyword>
<gene>
    <name evidence="2" type="primary">E68</name>
</gene>
<keyword evidence="1" id="KW-1133">Transmembrane helix</keyword>